<dbReference type="InterPro" id="IPR001584">
    <property type="entry name" value="Integrase_cat-core"/>
</dbReference>
<gene>
    <name evidence="4" type="ORF">AVEN_163375_1</name>
</gene>
<name>A0A4Y2KDB8_ARAVE</name>
<dbReference type="InterPro" id="IPR036397">
    <property type="entry name" value="RNaseH_sf"/>
</dbReference>
<evidence type="ECO:0000313" key="4">
    <source>
        <dbReference type="EMBL" id="GBM99948.1"/>
    </source>
</evidence>
<dbReference type="Proteomes" id="UP000499080">
    <property type="component" value="Unassembled WGS sequence"/>
</dbReference>
<dbReference type="Pfam" id="PF17921">
    <property type="entry name" value="Integrase_H2C2"/>
    <property type="match status" value="1"/>
</dbReference>
<proteinExistence type="inferred from homology"/>
<comment type="similarity">
    <text evidence="1">Belongs to the Bcl-2 family.</text>
</comment>
<dbReference type="PROSITE" id="PS50994">
    <property type="entry name" value="INTEGRASE"/>
    <property type="match status" value="1"/>
</dbReference>
<accession>A0A4Y2KDB8</accession>
<dbReference type="InterPro" id="IPR012337">
    <property type="entry name" value="RNaseH-like_sf"/>
</dbReference>
<dbReference type="InterPro" id="IPR041588">
    <property type="entry name" value="Integrase_H2C2"/>
</dbReference>
<evidence type="ECO:0000256" key="1">
    <source>
        <dbReference type="ARBA" id="ARBA00009458"/>
    </source>
</evidence>
<evidence type="ECO:0000259" key="3">
    <source>
        <dbReference type="PROSITE" id="PS50994"/>
    </source>
</evidence>
<dbReference type="AlphaFoldDB" id="A0A4Y2KDB8"/>
<dbReference type="SUPFAM" id="SSF53098">
    <property type="entry name" value="Ribonuclease H-like"/>
    <property type="match status" value="1"/>
</dbReference>
<dbReference type="Pfam" id="PF18701">
    <property type="entry name" value="DUF5641"/>
    <property type="match status" value="1"/>
</dbReference>
<sequence>MACCIGARLAHSVQQALNITEMETIFWSDSMVALYWLSEKGGWSVFVSNRIKEIKTLFPNGEWRHVPGKINTAYLISRGCSPSHLVESHWWEGPLWLVESPDNWPVTELINCETSEISSERKKVRLCNLNLSEEKVPWYARKVSKFHSILRLVAWVLRFINNVRSRINERKRGQLTVEEIESAEIQLIRSIQAQSFPDEKSTPNMCVFRDENNIIRVKTRITERIDTPHFLSPILLPNNCIFTQRLEEHLHIENYHAGTQLLLSILHEKYWILGGRRTVRKIWNACVSCRRFKSKSPTADPVSLPADRVKDTAVFEVVGVDLAGPLYIKQGTKVWAVLYTCALYRALHLELVSSLSTDAFLLSFRRFVARRGRPRIIYSDNGTNFRGAYNELAAIDWNEVSRYAEIQRITWKFIPSTAAWWGGFWERLVRTVKELLRRTLGKAIFTYEELLTILCECEKVVNSRPLTYLSEDMQDLAPVTPAMFLFDISTAGVKDLDVRDANHFSKRLRFRAKVIEELRKRFRSEYLGQLFQRQKQDPQSSNICEGDVVLIGDDVKKRLQWPLARIIELIPGKDGLVRTVKLKTRSSTLIRPIQRVFPLELSGNDLTSLPLQKVQLTELSVNSLNPETSVKSPIPDPSKANQPQVSRCGRAIKRPKRLNLVTLNDVFE</sequence>
<dbReference type="PROSITE" id="PS01258">
    <property type="entry name" value="BH2"/>
    <property type="match status" value="1"/>
</dbReference>
<dbReference type="GO" id="GO:0042981">
    <property type="term" value="P:regulation of apoptotic process"/>
    <property type="evidence" value="ECO:0007669"/>
    <property type="project" value="InterPro"/>
</dbReference>
<evidence type="ECO:0000313" key="5">
    <source>
        <dbReference type="Proteomes" id="UP000499080"/>
    </source>
</evidence>
<dbReference type="OrthoDB" id="6434002at2759"/>
<dbReference type="InterPro" id="IPR020726">
    <property type="entry name" value="Bcl2_BH2_motif_CS"/>
</dbReference>
<feature type="region of interest" description="Disordered" evidence="2">
    <location>
        <begin position="625"/>
        <end position="646"/>
    </location>
</feature>
<organism evidence="4 5">
    <name type="scientific">Araneus ventricosus</name>
    <name type="common">Orbweaver spider</name>
    <name type="synonym">Epeira ventricosa</name>
    <dbReference type="NCBI Taxonomy" id="182803"/>
    <lineage>
        <taxon>Eukaryota</taxon>
        <taxon>Metazoa</taxon>
        <taxon>Ecdysozoa</taxon>
        <taxon>Arthropoda</taxon>
        <taxon>Chelicerata</taxon>
        <taxon>Arachnida</taxon>
        <taxon>Araneae</taxon>
        <taxon>Araneomorphae</taxon>
        <taxon>Entelegynae</taxon>
        <taxon>Araneoidea</taxon>
        <taxon>Araneidae</taxon>
        <taxon>Araneus</taxon>
    </lineage>
</organism>
<dbReference type="EMBL" id="BGPR01004466">
    <property type="protein sequence ID" value="GBM99948.1"/>
    <property type="molecule type" value="Genomic_DNA"/>
</dbReference>
<evidence type="ECO:0000256" key="2">
    <source>
        <dbReference type="SAM" id="MobiDB-lite"/>
    </source>
</evidence>
<protein>
    <recommendedName>
        <fullName evidence="3">Integrase catalytic domain-containing protein</fullName>
    </recommendedName>
</protein>
<feature type="domain" description="Integrase catalytic" evidence="3">
    <location>
        <begin position="301"/>
        <end position="489"/>
    </location>
</feature>
<dbReference type="GO" id="GO:0003676">
    <property type="term" value="F:nucleic acid binding"/>
    <property type="evidence" value="ECO:0007669"/>
    <property type="project" value="InterPro"/>
</dbReference>
<dbReference type="InterPro" id="IPR040676">
    <property type="entry name" value="DUF5641"/>
</dbReference>
<dbReference type="Gene3D" id="3.30.420.10">
    <property type="entry name" value="Ribonuclease H-like superfamily/Ribonuclease H"/>
    <property type="match status" value="1"/>
</dbReference>
<reference evidence="4 5" key="1">
    <citation type="journal article" date="2019" name="Sci. Rep.">
        <title>Orb-weaving spider Araneus ventricosus genome elucidates the spidroin gene catalogue.</title>
        <authorList>
            <person name="Kono N."/>
            <person name="Nakamura H."/>
            <person name="Ohtoshi R."/>
            <person name="Moran D.A.P."/>
            <person name="Shinohara A."/>
            <person name="Yoshida Y."/>
            <person name="Fujiwara M."/>
            <person name="Mori M."/>
            <person name="Tomita M."/>
            <person name="Arakawa K."/>
        </authorList>
    </citation>
    <scope>NUCLEOTIDE SEQUENCE [LARGE SCALE GENOMIC DNA]</scope>
</reference>
<dbReference type="PANTHER" id="PTHR47331">
    <property type="entry name" value="PHD-TYPE DOMAIN-CONTAINING PROTEIN"/>
    <property type="match status" value="1"/>
</dbReference>
<keyword evidence="5" id="KW-1185">Reference proteome</keyword>
<comment type="caution">
    <text evidence="4">The sequence shown here is derived from an EMBL/GenBank/DDBJ whole genome shotgun (WGS) entry which is preliminary data.</text>
</comment>
<dbReference type="GO" id="GO:0015074">
    <property type="term" value="P:DNA integration"/>
    <property type="evidence" value="ECO:0007669"/>
    <property type="project" value="InterPro"/>
</dbReference>